<reference evidence="1 2" key="1">
    <citation type="submission" date="2023-01" db="EMBL/GenBank/DDBJ databases">
        <authorList>
            <person name="Vainberg Slutskin I."/>
        </authorList>
    </citation>
    <scope>NUCLEOTIDE SEQUENCE [LARGE SCALE GENOMIC DNA]</scope>
</reference>
<accession>A0AAF0JPU1</accession>
<dbReference type="Proteomes" id="UP001216637">
    <property type="component" value="Segment"/>
</dbReference>
<evidence type="ECO:0000313" key="2">
    <source>
        <dbReference type="Proteomes" id="UP001216637"/>
    </source>
</evidence>
<organism evidence="1 2">
    <name type="scientific">Pseudomonas phage 20Sep416</name>
    <dbReference type="NCBI Taxonomy" id="3028488"/>
    <lineage>
        <taxon>Viruses</taxon>
        <taxon>Duplodnaviria</taxon>
        <taxon>Heunggongvirae</taxon>
        <taxon>Uroviricota</taxon>
        <taxon>Caudoviricetes</taxon>
        <taxon>Vandenendeviridae</taxon>
        <taxon>Skurskavirinae</taxon>
        <taxon>Pakpunavirus</taxon>
        <taxon>Pakpunavirus pv20Sep416</taxon>
    </lineage>
</organism>
<dbReference type="EMBL" id="OQ319936">
    <property type="protein sequence ID" value="WFG37661.1"/>
    <property type="molecule type" value="Genomic_DNA"/>
</dbReference>
<sequence length="36" mass="4431">MSKHKHLKYKEEDLWKLFREGRFLKRLCLLLSVTIA</sequence>
<gene>
    <name evidence="1" type="ORF">20Sep416_00181</name>
</gene>
<evidence type="ECO:0000313" key="1">
    <source>
        <dbReference type="EMBL" id="WFG37661.1"/>
    </source>
</evidence>
<keyword evidence="2" id="KW-1185">Reference proteome</keyword>
<protein>
    <submittedName>
        <fullName evidence="1">Uncharacterized protein</fullName>
    </submittedName>
</protein>
<name>A0AAF0JPU1_9CAUD</name>
<proteinExistence type="predicted"/>